<protein>
    <submittedName>
        <fullName evidence="3">Secreted protein</fullName>
    </submittedName>
</protein>
<organism evidence="2 3">
    <name type="scientific">Caenorhabditis tropicalis</name>
    <dbReference type="NCBI Taxonomy" id="1561998"/>
    <lineage>
        <taxon>Eukaryota</taxon>
        <taxon>Metazoa</taxon>
        <taxon>Ecdysozoa</taxon>
        <taxon>Nematoda</taxon>
        <taxon>Chromadorea</taxon>
        <taxon>Rhabditida</taxon>
        <taxon>Rhabditina</taxon>
        <taxon>Rhabditomorpha</taxon>
        <taxon>Rhabditoidea</taxon>
        <taxon>Rhabditidae</taxon>
        <taxon>Peloderinae</taxon>
        <taxon>Caenorhabditis</taxon>
    </lineage>
</organism>
<feature type="compositionally biased region" description="Low complexity" evidence="1">
    <location>
        <begin position="12"/>
        <end position="24"/>
    </location>
</feature>
<name>A0A1I7U743_9PELO</name>
<proteinExistence type="predicted"/>
<dbReference type="AlphaFoldDB" id="A0A1I7U743"/>
<dbReference type="WBParaSite" id="Csp11.Scaffold629.g15536.t1">
    <property type="protein sequence ID" value="Csp11.Scaffold629.g15536.t1"/>
    <property type="gene ID" value="Csp11.Scaffold629.g15536"/>
</dbReference>
<feature type="region of interest" description="Disordered" evidence="1">
    <location>
        <begin position="1"/>
        <end position="72"/>
    </location>
</feature>
<keyword evidence="2" id="KW-1185">Reference proteome</keyword>
<dbReference type="eggNOG" id="KOG0842">
    <property type="taxonomic scope" value="Eukaryota"/>
</dbReference>
<evidence type="ECO:0000256" key="1">
    <source>
        <dbReference type="SAM" id="MobiDB-lite"/>
    </source>
</evidence>
<evidence type="ECO:0000313" key="3">
    <source>
        <dbReference type="WBParaSite" id="Csp11.Scaffold629.g15536.t1"/>
    </source>
</evidence>
<accession>A0A1I7U743</accession>
<reference evidence="3" key="1">
    <citation type="submission" date="2016-11" db="UniProtKB">
        <authorList>
            <consortium name="WormBaseParasite"/>
        </authorList>
    </citation>
    <scope>IDENTIFICATION</scope>
</reference>
<dbReference type="Proteomes" id="UP000095282">
    <property type="component" value="Unplaced"/>
</dbReference>
<evidence type="ECO:0000313" key="2">
    <source>
        <dbReference type="Proteomes" id="UP000095282"/>
    </source>
</evidence>
<sequence>MFNVSALAGATPSVASVSSVASPSEQHGLTTSVGIGAVNDATSRTGDGGAASSASSASAAPQQQSQSALHNK</sequence>
<feature type="compositionally biased region" description="Low complexity" evidence="1">
    <location>
        <begin position="50"/>
        <end position="72"/>
    </location>
</feature>
<dbReference type="STRING" id="1561998.A0A1I7U743"/>